<keyword evidence="2" id="KW-1185">Reference proteome</keyword>
<protein>
    <submittedName>
        <fullName evidence="1">Uncharacterized protein</fullName>
    </submittedName>
</protein>
<proteinExistence type="predicted"/>
<organism evidence="1 2">
    <name type="scientific">Aphanomyces euteiches</name>
    <dbReference type="NCBI Taxonomy" id="100861"/>
    <lineage>
        <taxon>Eukaryota</taxon>
        <taxon>Sar</taxon>
        <taxon>Stramenopiles</taxon>
        <taxon>Oomycota</taxon>
        <taxon>Saprolegniomycetes</taxon>
        <taxon>Saprolegniales</taxon>
        <taxon>Verrucalvaceae</taxon>
        <taxon>Aphanomyces</taxon>
    </lineage>
</organism>
<evidence type="ECO:0000313" key="1">
    <source>
        <dbReference type="EMBL" id="KAF0742148.1"/>
    </source>
</evidence>
<comment type="caution">
    <text evidence="1">The sequence shown here is derived from an EMBL/GenBank/DDBJ whole genome shotgun (WGS) entry which is preliminary data.</text>
</comment>
<gene>
    <name evidence="1" type="ORF">Ae201684_002817</name>
</gene>
<sequence length="99" mass="11539">MGFGNRVVFVAWRDYVRETVKTRDTTTRKQQFDEQLAAQNRLAEIELGKLEAMNWVKKINPYTDEEYYQHFATGVMSAAPPPYWDDIQQGARTTLPPIK</sequence>
<name>A0A6G0XPH4_9STRA</name>
<dbReference type="AlphaFoldDB" id="A0A6G0XPH4"/>
<evidence type="ECO:0000313" key="2">
    <source>
        <dbReference type="Proteomes" id="UP000481153"/>
    </source>
</evidence>
<dbReference type="Proteomes" id="UP000481153">
    <property type="component" value="Unassembled WGS sequence"/>
</dbReference>
<accession>A0A6G0XPH4</accession>
<reference evidence="1 2" key="1">
    <citation type="submission" date="2019-07" db="EMBL/GenBank/DDBJ databases">
        <title>Genomics analysis of Aphanomyces spp. identifies a new class of oomycete effector associated with host adaptation.</title>
        <authorList>
            <person name="Gaulin E."/>
        </authorList>
    </citation>
    <scope>NUCLEOTIDE SEQUENCE [LARGE SCALE GENOMIC DNA]</scope>
    <source>
        <strain evidence="1 2">ATCC 201684</strain>
    </source>
</reference>
<dbReference type="EMBL" id="VJMJ01000030">
    <property type="protein sequence ID" value="KAF0742148.1"/>
    <property type="molecule type" value="Genomic_DNA"/>
</dbReference>